<comment type="caution">
    <text evidence="14">The sequence shown here is derived from an EMBL/GenBank/DDBJ whole genome shotgun (WGS) entry which is preliminary data.</text>
</comment>
<dbReference type="InterPro" id="IPR003699">
    <property type="entry name" value="QueA"/>
</dbReference>
<evidence type="ECO:0000313" key="15">
    <source>
        <dbReference type="Proteomes" id="UP000030993"/>
    </source>
</evidence>
<comment type="function">
    <text evidence="13">Transfers and isomerizes the ribose moiety from AdoMet to the 7-aminomethyl group of 7-deazaguanine (preQ1-tRNA) to give epoxyqueuosine (oQ-tRNA).</text>
</comment>
<keyword evidence="15" id="KW-1185">Reference proteome</keyword>
<dbReference type="FunFam" id="3.40.1780.10:FF:000001">
    <property type="entry name" value="S-adenosylmethionine:tRNA ribosyltransferase-isomerase"/>
    <property type="match status" value="1"/>
</dbReference>
<evidence type="ECO:0000256" key="7">
    <source>
        <dbReference type="ARBA" id="ARBA00022785"/>
    </source>
</evidence>
<dbReference type="GO" id="GO:0008616">
    <property type="term" value="P:tRNA queuosine(34) biosynthetic process"/>
    <property type="evidence" value="ECO:0007669"/>
    <property type="project" value="UniProtKB-UniRule"/>
</dbReference>
<keyword evidence="4 13" id="KW-0963">Cytoplasm</keyword>
<evidence type="ECO:0000256" key="4">
    <source>
        <dbReference type="ARBA" id="ARBA00022490"/>
    </source>
</evidence>
<dbReference type="InterPro" id="IPR042118">
    <property type="entry name" value="QueA_dom1"/>
</dbReference>
<dbReference type="GO" id="GO:0005737">
    <property type="term" value="C:cytoplasm"/>
    <property type="evidence" value="ECO:0007669"/>
    <property type="project" value="UniProtKB-SubCell"/>
</dbReference>
<dbReference type="NCBIfam" id="NF001140">
    <property type="entry name" value="PRK00147.1"/>
    <property type="match status" value="1"/>
</dbReference>
<sequence>MKLTEFDYNLPEELIAQTPVEPRNSSRLMVLDPVDETIEHRHFYDLKEYLEPGDTLIFNDTRVLPARLLGWREGTGGKVEVFLLRRIDGDTWETLVKPGRKAREGQVVRFSDELTCIVQDSTDFGGRIVKFNYEGIFEEILDRLGETPLPPYIHEKLEDSERYQTVYSREKGSAAAPTAGLHFTKEQMAELKDMGVNLGFVTLHVGLGTFRPVSVDNIEEHVMHKEYYSISQETAELIKATKAAGKRVIAVGTTSIRTLESAATSVGEINGRTDWTNIFIYPGYEFKIVDGIITNFHLPKSTLIMLISAFAGREFVLKAYETAVEEKYRFFSFGDAMMIKRKG</sequence>
<dbReference type="UniPathway" id="UPA00392"/>
<dbReference type="NCBIfam" id="TIGR00113">
    <property type="entry name" value="queA"/>
    <property type="match status" value="1"/>
</dbReference>
<dbReference type="AlphaFoldDB" id="A0A0B2JW44"/>
<evidence type="ECO:0000256" key="13">
    <source>
        <dbReference type="HAMAP-Rule" id="MF_00113"/>
    </source>
</evidence>
<dbReference type="RefSeq" id="WP_039209235.1">
    <property type="nucleotide sequence ID" value="NZ_JSCE01000172.1"/>
</dbReference>
<evidence type="ECO:0000256" key="5">
    <source>
        <dbReference type="ARBA" id="ARBA00022679"/>
    </source>
</evidence>
<evidence type="ECO:0000256" key="6">
    <source>
        <dbReference type="ARBA" id="ARBA00022691"/>
    </source>
</evidence>
<keyword evidence="5 13" id="KW-0808">Transferase</keyword>
<dbReference type="eggNOG" id="COG0809">
    <property type="taxonomic scope" value="Bacteria"/>
</dbReference>
<evidence type="ECO:0000256" key="8">
    <source>
        <dbReference type="ARBA" id="ARBA00052751"/>
    </source>
</evidence>
<reference evidence="14 15" key="1">
    <citation type="journal article" date="2013" name="PLoS ONE">
        <title>Identification and characterization of three novel lipases belonging to families II and V from Anaerovibrio lipolyticus 5ST.</title>
        <authorList>
            <person name="Prive F."/>
            <person name="Kaderbhai N.N."/>
            <person name="Girdwood S."/>
            <person name="Worgan H.J."/>
            <person name="Pinloche E."/>
            <person name="Scollan N.D."/>
            <person name="Huws S.A."/>
            <person name="Newbold C.J."/>
        </authorList>
    </citation>
    <scope>NUCLEOTIDE SEQUENCE [LARGE SCALE GENOMIC DNA]</scope>
    <source>
        <strain evidence="14 15">5S</strain>
    </source>
</reference>
<evidence type="ECO:0000256" key="1">
    <source>
        <dbReference type="ARBA" id="ARBA00004496"/>
    </source>
</evidence>
<dbReference type="EC" id="2.4.99.17" evidence="10 13"/>
<comment type="pathway">
    <text evidence="2 13">tRNA modification; tRNA-queuosine biosynthesis.</text>
</comment>
<keyword evidence="6 13" id="KW-0949">S-adenosyl-L-methionine</keyword>
<dbReference type="InterPro" id="IPR042119">
    <property type="entry name" value="QueA_dom2"/>
</dbReference>
<dbReference type="STRING" id="82374.NZ47_08510"/>
<dbReference type="Gene3D" id="2.40.10.240">
    <property type="entry name" value="QueA-like"/>
    <property type="match status" value="1"/>
</dbReference>
<evidence type="ECO:0000256" key="2">
    <source>
        <dbReference type="ARBA" id="ARBA00004691"/>
    </source>
</evidence>
<comment type="catalytic activity">
    <reaction evidence="8 13">
        <text>7-aminomethyl-7-carbaguanosine(34) in tRNA + S-adenosyl-L-methionine = epoxyqueuosine(34) in tRNA + adenine + L-methionine + 2 H(+)</text>
        <dbReference type="Rhea" id="RHEA:32155"/>
        <dbReference type="Rhea" id="RHEA-COMP:10342"/>
        <dbReference type="Rhea" id="RHEA-COMP:18582"/>
        <dbReference type="ChEBI" id="CHEBI:15378"/>
        <dbReference type="ChEBI" id="CHEBI:16708"/>
        <dbReference type="ChEBI" id="CHEBI:57844"/>
        <dbReference type="ChEBI" id="CHEBI:59789"/>
        <dbReference type="ChEBI" id="CHEBI:82833"/>
        <dbReference type="ChEBI" id="CHEBI:194443"/>
        <dbReference type="EC" id="2.4.99.17"/>
    </reaction>
</comment>
<dbReference type="Pfam" id="PF02547">
    <property type="entry name" value="Queuosine_synth"/>
    <property type="match status" value="1"/>
</dbReference>
<dbReference type="PANTHER" id="PTHR30307:SF0">
    <property type="entry name" value="S-ADENOSYLMETHIONINE:TRNA RIBOSYLTRANSFERASE-ISOMERASE"/>
    <property type="match status" value="1"/>
</dbReference>
<gene>
    <name evidence="13" type="primary">queA</name>
    <name evidence="14" type="ORF">NZ47_08510</name>
</gene>
<evidence type="ECO:0000256" key="12">
    <source>
        <dbReference type="ARBA" id="ARBA00076160"/>
    </source>
</evidence>
<accession>A0A0B2JW44</accession>
<evidence type="ECO:0000256" key="3">
    <source>
        <dbReference type="ARBA" id="ARBA00011245"/>
    </source>
</evidence>
<dbReference type="SUPFAM" id="SSF111337">
    <property type="entry name" value="QueA-like"/>
    <property type="match status" value="1"/>
</dbReference>
<dbReference type="InterPro" id="IPR036100">
    <property type="entry name" value="QueA_sf"/>
</dbReference>
<keyword evidence="7 13" id="KW-0671">Queuosine biosynthesis</keyword>
<comment type="similarity">
    <text evidence="9 13">Belongs to the QueA family.</text>
</comment>
<protein>
    <recommendedName>
        <fullName evidence="11 13">S-adenosylmethionine:tRNA ribosyltransferase-isomerase</fullName>
        <ecNumber evidence="10 13">2.4.99.17</ecNumber>
    </recommendedName>
    <alternativeName>
        <fullName evidence="12 13">Queuosine biosynthesis protein QueA</fullName>
    </alternativeName>
</protein>
<organism evidence="14 15">
    <name type="scientific">Anaerovibrio lipolyticus</name>
    <dbReference type="NCBI Taxonomy" id="82374"/>
    <lineage>
        <taxon>Bacteria</taxon>
        <taxon>Bacillati</taxon>
        <taxon>Bacillota</taxon>
        <taxon>Negativicutes</taxon>
        <taxon>Selenomonadales</taxon>
        <taxon>Selenomonadaceae</taxon>
        <taxon>Anaerovibrio</taxon>
    </lineage>
</organism>
<dbReference type="Proteomes" id="UP000030993">
    <property type="component" value="Unassembled WGS sequence"/>
</dbReference>
<dbReference type="PANTHER" id="PTHR30307">
    <property type="entry name" value="S-ADENOSYLMETHIONINE:TRNA RIBOSYLTRANSFERASE-ISOMERASE"/>
    <property type="match status" value="1"/>
</dbReference>
<evidence type="ECO:0000256" key="11">
    <source>
        <dbReference type="ARBA" id="ARBA00069325"/>
    </source>
</evidence>
<comment type="subunit">
    <text evidence="3 13">Monomer.</text>
</comment>
<proteinExistence type="inferred from homology"/>
<evidence type="ECO:0000313" key="14">
    <source>
        <dbReference type="EMBL" id="KHM51804.1"/>
    </source>
</evidence>
<dbReference type="GO" id="GO:0051075">
    <property type="term" value="F:S-adenosylmethionine:tRNA ribosyltransferase-isomerase activity"/>
    <property type="evidence" value="ECO:0007669"/>
    <property type="project" value="UniProtKB-EC"/>
</dbReference>
<name>A0A0B2JW44_9FIRM</name>
<dbReference type="Gene3D" id="3.40.1780.10">
    <property type="entry name" value="QueA-like"/>
    <property type="match status" value="2"/>
</dbReference>
<dbReference type="EMBL" id="JSCE01000172">
    <property type="protein sequence ID" value="KHM51804.1"/>
    <property type="molecule type" value="Genomic_DNA"/>
</dbReference>
<dbReference type="HAMAP" id="MF_00113">
    <property type="entry name" value="QueA"/>
    <property type="match status" value="1"/>
</dbReference>
<dbReference type="FunFam" id="2.40.10.240:FF:000002">
    <property type="entry name" value="S-adenosylmethionine:tRNA ribosyltransferase-isomerase"/>
    <property type="match status" value="1"/>
</dbReference>
<evidence type="ECO:0000256" key="10">
    <source>
        <dbReference type="ARBA" id="ARBA00066503"/>
    </source>
</evidence>
<comment type="subcellular location">
    <subcellularLocation>
        <location evidence="1 13">Cytoplasm</location>
    </subcellularLocation>
</comment>
<evidence type="ECO:0000256" key="9">
    <source>
        <dbReference type="ARBA" id="ARBA00061210"/>
    </source>
</evidence>